<dbReference type="InterPro" id="IPR012340">
    <property type="entry name" value="NA-bd_OB-fold"/>
</dbReference>
<evidence type="ECO:0000256" key="3">
    <source>
        <dbReference type="RuleBase" id="RU000524"/>
    </source>
</evidence>
<keyword evidence="7" id="KW-1185">Reference proteome</keyword>
<dbReference type="Gene3D" id="2.40.50.140">
    <property type="entry name" value="Nucleic acid-binding proteins"/>
    <property type="match status" value="1"/>
</dbReference>
<evidence type="ECO:0000256" key="4">
    <source>
        <dbReference type="SAM" id="MobiDB-lite"/>
    </source>
</evidence>
<dbReference type="Proteomes" id="UP000269591">
    <property type="component" value="Unassembled WGS sequence"/>
</dbReference>
<organism evidence="6 7">
    <name type="scientific">Slackia equolifaciens</name>
    <dbReference type="NCBI Taxonomy" id="498718"/>
    <lineage>
        <taxon>Bacteria</taxon>
        <taxon>Bacillati</taxon>
        <taxon>Actinomycetota</taxon>
        <taxon>Coriobacteriia</taxon>
        <taxon>Eggerthellales</taxon>
        <taxon>Eggerthellaceae</taxon>
        <taxon>Slackia</taxon>
    </lineage>
</organism>
<dbReference type="CDD" id="cd04496">
    <property type="entry name" value="SSB_OBF"/>
    <property type="match status" value="1"/>
</dbReference>
<reference evidence="5" key="3">
    <citation type="journal article" date="2021" name="PeerJ">
        <title>Extensive microbial diversity within the chicken gut microbiome revealed by metagenomics and culture.</title>
        <authorList>
            <person name="Gilroy R."/>
            <person name="Ravi A."/>
            <person name="Getino M."/>
            <person name="Pursley I."/>
            <person name="Horton D.L."/>
            <person name="Alikhan N.F."/>
            <person name="Baker D."/>
            <person name="Gharbi K."/>
            <person name="Hall N."/>
            <person name="Watson M."/>
            <person name="Adriaenssens E.M."/>
            <person name="Foster-Nyarko E."/>
            <person name="Jarju S."/>
            <person name="Secka A."/>
            <person name="Antonio M."/>
            <person name="Oren A."/>
            <person name="Chaudhuri R.R."/>
            <person name="La Ragione R."/>
            <person name="Hildebrand F."/>
            <person name="Pallen M.J."/>
        </authorList>
    </citation>
    <scope>NUCLEOTIDE SEQUENCE</scope>
    <source>
        <strain evidence="5">ChiGjej6B6-11269</strain>
    </source>
</reference>
<keyword evidence="2" id="KW-0227">DNA damage</keyword>
<dbReference type="Proteomes" id="UP000786989">
    <property type="component" value="Unassembled WGS sequence"/>
</dbReference>
<dbReference type="GO" id="GO:0009295">
    <property type="term" value="C:nucleoid"/>
    <property type="evidence" value="ECO:0007669"/>
    <property type="project" value="TreeGrafter"/>
</dbReference>
<reference evidence="5" key="4">
    <citation type="submission" date="2021-09" db="EMBL/GenBank/DDBJ databases">
        <authorList>
            <person name="Gilroy R."/>
        </authorList>
    </citation>
    <scope>NUCLEOTIDE SEQUENCE</scope>
    <source>
        <strain evidence="5">ChiGjej6B6-11269</strain>
    </source>
</reference>
<evidence type="ECO:0000313" key="5">
    <source>
        <dbReference type="EMBL" id="HJF65055.1"/>
    </source>
</evidence>
<dbReference type="PANTHER" id="PTHR10302:SF27">
    <property type="entry name" value="SINGLE-STRANDED DNA-BINDING PROTEIN"/>
    <property type="match status" value="1"/>
</dbReference>
<dbReference type="AlphaFoldDB" id="A0A3N0AVF5"/>
<dbReference type="PANTHER" id="PTHR10302">
    <property type="entry name" value="SINGLE-STRANDED DNA-BINDING PROTEIN"/>
    <property type="match status" value="1"/>
</dbReference>
<dbReference type="SUPFAM" id="SSF50249">
    <property type="entry name" value="Nucleic acid-binding proteins"/>
    <property type="match status" value="1"/>
</dbReference>
<dbReference type="InterPro" id="IPR000424">
    <property type="entry name" value="Primosome_PriB/ssb"/>
</dbReference>
<feature type="compositionally biased region" description="Low complexity" evidence="4">
    <location>
        <begin position="136"/>
        <end position="161"/>
    </location>
</feature>
<dbReference type="PROSITE" id="PS50935">
    <property type="entry name" value="SSB"/>
    <property type="match status" value="1"/>
</dbReference>
<comment type="caution">
    <text evidence="6">The sequence shown here is derived from an EMBL/GenBank/DDBJ whole genome shotgun (WGS) entry which is preliminary data.</text>
</comment>
<dbReference type="Pfam" id="PF00436">
    <property type="entry name" value="SSB"/>
    <property type="match status" value="1"/>
</dbReference>
<feature type="short sequence motif" description="Important for interaction with partner proteins" evidence="2">
    <location>
        <begin position="168"/>
        <end position="173"/>
    </location>
</feature>
<keyword evidence="2" id="KW-0234">DNA repair</keyword>
<comment type="subunit">
    <text evidence="2">Homotetramer.</text>
</comment>
<dbReference type="GO" id="GO:0006310">
    <property type="term" value="P:DNA recombination"/>
    <property type="evidence" value="ECO:0007669"/>
    <property type="project" value="UniProtKB-UniRule"/>
</dbReference>
<gene>
    <name evidence="5" type="primary">ssb</name>
    <name evidence="6" type="ORF">DMP06_08355</name>
    <name evidence="5" type="ORF">K8U77_02915</name>
</gene>
<evidence type="ECO:0000313" key="6">
    <source>
        <dbReference type="EMBL" id="RNL38841.1"/>
    </source>
</evidence>
<dbReference type="OrthoDB" id="9809878at2"/>
<keyword evidence="2" id="KW-0233">DNA recombination</keyword>
<dbReference type="GO" id="GO:0003697">
    <property type="term" value="F:single-stranded DNA binding"/>
    <property type="evidence" value="ECO:0007669"/>
    <property type="project" value="UniProtKB-UniRule"/>
</dbReference>
<reference evidence="7" key="1">
    <citation type="submission" date="2018-05" db="EMBL/GenBank/DDBJ databases">
        <title>Genome Sequencing of selected type strains of the family Eggerthellaceae.</title>
        <authorList>
            <person name="Danylec N."/>
            <person name="Stoll D.A."/>
            <person name="Doetsch A."/>
            <person name="Huch M."/>
        </authorList>
    </citation>
    <scope>NUCLEOTIDE SEQUENCE [LARGE SCALE GENOMIC DNA]</scope>
    <source>
        <strain evidence="7">DSM 24851</strain>
    </source>
</reference>
<evidence type="ECO:0000256" key="2">
    <source>
        <dbReference type="HAMAP-Rule" id="MF_00984"/>
    </source>
</evidence>
<keyword evidence="1 2" id="KW-0238">DNA-binding</keyword>
<reference evidence="6" key="2">
    <citation type="journal article" date="2019" name="Microbiol. Resour. Announc.">
        <title>Draft Genome Sequences of Type Strains of Gordonibacter faecihominis, Paraeggerthella hongkongensis, Parvibacter caecicola,Slackia equolifaciens, Slackia faecicanis, and Slackia isoflavoniconvertens.</title>
        <authorList>
            <person name="Danylec N."/>
            <person name="Stoll D.A."/>
            <person name="Dotsch A."/>
            <person name="Huch M."/>
        </authorList>
    </citation>
    <scope>NUCLEOTIDE SEQUENCE</scope>
    <source>
        <strain evidence="6">DSM 24851</strain>
    </source>
</reference>
<sequence>MSINKVVISGNLTRDPELRQTANGFPVLGFGVAVNDRRRNQQTGEWEDYPNFIDCTMFGTRAESVAKFLTKGSKVAIEGKLRWSQWERDGQKRSKIEVVVDEIEFMSRGGGNGDGGFGGGYQGGYNAGGYQGGYGAPQMQQPAAQPQYAPQPARQAPAAPQVDTSVYDEDIPF</sequence>
<dbReference type="HAMAP" id="MF_00984">
    <property type="entry name" value="SSB"/>
    <property type="match status" value="1"/>
</dbReference>
<keyword evidence="2" id="KW-0235">DNA replication</keyword>
<name>A0A3N0AVF5_9ACTN</name>
<protein>
    <recommendedName>
        <fullName evidence="2 3">Single-stranded DNA-binding protein</fullName>
        <shortName evidence="2">SSB</shortName>
    </recommendedName>
</protein>
<evidence type="ECO:0000256" key="1">
    <source>
        <dbReference type="ARBA" id="ARBA00023125"/>
    </source>
</evidence>
<dbReference type="GO" id="GO:0006281">
    <property type="term" value="P:DNA repair"/>
    <property type="evidence" value="ECO:0007669"/>
    <property type="project" value="UniProtKB-UniRule"/>
</dbReference>
<dbReference type="NCBIfam" id="TIGR00621">
    <property type="entry name" value="ssb"/>
    <property type="match status" value="1"/>
</dbReference>
<dbReference type="InterPro" id="IPR011344">
    <property type="entry name" value="ssDNA-bd"/>
</dbReference>
<dbReference type="EMBL" id="QIBX01000015">
    <property type="protein sequence ID" value="RNL38841.1"/>
    <property type="molecule type" value="Genomic_DNA"/>
</dbReference>
<feature type="region of interest" description="Disordered" evidence="4">
    <location>
        <begin position="130"/>
        <end position="173"/>
    </location>
</feature>
<proteinExistence type="inferred from homology"/>
<dbReference type="RefSeq" id="WP_123209280.1">
    <property type="nucleotide sequence ID" value="NZ_JBHTHO010000012.1"/>
</dbReference>
<evidence type="ECO:0000313" key="7">
    <source>
        <dbReference type="Proteomes" id="UP000269591"/>
    </source>
</evidence>
<comment type="caution">
    <text evidence="2">Lacks conserved residue(s) required for the propagation of feature annotation.</text>
</comment>
<dbReference type="GO" id="GO:0006260">
    <property type="term" value="P:DNA replication"/>
    <property type="evidence" value="ECO:0007669"/>
    <property type="project" value="UniProtKB-UniRule"/>
</dbReference>
<dbReference type="EMBL" id="DYWI01000047">
    <property type="protein sequence ID" value="HJF65055.1"/>
    <property type="molecule type" value="Genomic_DNA"/>
</dbReference>
<comment type="function">
    <text evidence="2">Plays an important role in DNA replication, recombination and repair. Binds to ssDNA and to an array of partner proteins to recruit them to their sites of action during DNA metabolism.</text>
</comment>
<accession>A0A3N0AVF5</accession>